<feature type="chain" id="PRO_5001911919" description="Lysozyme inhibitor LprI N-terminal domain-containing protein" evidence="1">
    <location>
        <begin position="19"/>
        <end position="155"/>
    </location>
</feature>
<keyword evidence="1" id="KW-0732">Signal</keyword>
<dbReference type="Gene3D" id="1.20.1270.180">
    <property type="match status" value="1"/>
</dbReference>
<name>A0A095UDV7_9GAMM</name>
<dbReference type="Proteomes" id="UP000029577">
    <property type="component" value="Unassembled WGS sequence"/>
</dbReference>
<evidence type="ECO:0008006" key="4">
    <source>
        <dbReference type="Google" id="ProtNLM"/>
    </source>
</evidence>
<dbReference type="OrthoDB" id="9883930at2"/>
<protein>
    <recommendedName>
        <fullName evidence="4">Lysozyme inhibitor LprI N-terminal domain-containing protein</fullName>
    </recommendedName>
</protein>
<evidence type="ECO:0000313" key="3">
    <source>
        <dbReference type="Proteomes" id="UP000029577"/>
    </source>
</evidence>
<organism evidence="2 3">
    <name type="scientific">Tatumella morbirosei</name>
    <dbReference type="NCBI Taxonomy" id="642227"/>
    <lineage>
        <taxon>Bacteria</taxon>
        <taxon>Pseudomonadati</taxon>
        <taxon>Pseudomonadota</taxon>
        <taxon>Gammaproteobacteria</taxon>
        <taxon>Enterobacterales</taxon>
        <taxon>Erwiniaceae</taxon>
        <taxon>Tatumella</taxon>
    </lineage>
</organism>
<proteinExistence type="predicted"/>
<dbReference type="RefSeq" id="WP_046791735.1">
    <property type="nucleotide sequence ID" value="NZ_JPKR02000003.1"/>
</dbReference>
<dbReference type="STRING" id="642227.HA49_18185"/>
<reference evidence="2" key="1">
    <citation type="submission" date="2014-12" db="EMBL/GenBank/DDBJ databases">
        <title>The draft genome of the Tatumella morbirosei type strain, LMG23360T isolated from pineapple rot.</title>
        <authorList>
            <person name="Smits T.H."/>
            <person name="Palmer M."/>
            <person name="Venter S.N."/>
            <person name="Duffy B."/>
            <person name="Steenkamp E.T."/>
            <person name="Chan W.Y."/>
            <person name="Coutinho T.A."/>
            <person name="Coetzee M.P."/>
            <person name="De Maayer P."/>
        </authorList>
    </citation>
    <scope>NUCLEOTIDE SEQUENCE [LARGE SCALE GENOMIC DNA]</scope>
    <source>
        <strain evidence="2">LMG 23360</strain>
    </source>
</reference>
<accession>A0A095UDV7</accession>
<gene>
    <name evidence="2" type="ORF">HA49_18185</name>
</gene>
<evidence type="ECO:0000256" key="1">
    <source>
        <dbReference type="SAM" id="SignalP"/>
    </source>
</evidence>
<sequence>MKKIIFFVTLAISPFALATPPAGADTITTVQSAIHSCYGTQGAGICLQSVLDKAKKQNSEAWTQLSNGLKDAENKKEILEKLTAGKQAWEVSMRHDCEAAGLMNTKDSPAYNNDLTACLASHYAFKTAFFQSLNTQGDDTGEKNLLEEYRKNKKQ</sequence>
<dbReference type="EMBL" id="JPKR02000003">
    <property type="protein sequence ID" value="KGD72618.2"/>
    <property type="molecule type" value="Genomic_DNA"/>
</dbReference>
<dbReference type="AlphaFoldDB" id="A0A095UDV7"/>
<evidence type="ECO:0000313" key="2">
    <source>
        <dbReference type="EMBL" id="KGD72618.2"/>
    </source>
</evidence>
<feature type="signal peptide" evidence="1">
    <location>
        <begin position="1"/>
        <end position="18"/>
    </location>
</feature>
<comment type="caution">
    <text evidence="2">The sequence shown here is derived from an EMBL/GenBank/DDBJ whole genome shotgun (WGS) entry which is preliminary data.</text>
</comment>
<keyword evidence="3" id="KW-1185">Reference proteome</keyword>